<evidence type="ECO:0000256" key="1">
    <source>
        <dbReference type="ARBA" id="ARBA00005466"/>
    </source>
</evidence>
<keyword evidence="2" id="KW-0285">Flavoprotein</keyword>
<keyword evidence="8" id="KW-1185">Reference proteome</keyword>
<dbReference type="GO" id="GO:0016491">
    <property type="term" value="F:oxidoreductase activity"/>
    <property type="evidence" value="ECO:0007669"/>
    <property type="project" value="UniProtKB-KW"/>
</dbReference>
<dbReference type="Gene3D" id="3.30.465.10">
    <property type="match status" value="1"/>
</dbReference>
<comment type="caution">
    <text evidence="7">The sequence shown here is derived from an EMBL/GenBank/DDBJ whole genome shotgun (WGS) entry which is preliminary data.</text>
</comment>
<organism evidence="7 8">
    <name type="scientific">Staphylotrichum tortipilum</name>
    <dbReference type="NCBI Taxonomy" id="2831512"/>
    <lineage>
        <taxon>Eukaryota</taxon>
        <taxon>Fungi</taxon>
        <taxon>Dikarya</taxon>
        <taxon>Ascomycota</taxon>
        <taxon>Pezizomycotina</taxon>
        <taxon>Sordariomycetes</taxon>
        <taxon>Sordariomycetidae</taxon>
        <taxon>Sordariales</taxon>
        <taxon>Chaetomiaceae</taxon>
        <taxon>Staphylotrichum</taxon>
    </lineage>
</organism>
<dbReference type="InterPro" id="IPR050416">
    <property type="entry name" value="FAD-linked_Oxidoreductase"/>
</dbReference>
<sequence length="484" mass="52766">MAPLLTLLGIVGCSFALADDVVHKDATATCNEIEHKISKASDVIYPIQIVQYHSNQHHWILSSSNNAACVVEVGSPEDVSLVLQTVGASRTPFAVYSGGHASNPGFSSTKGVHISLRRFDQVELSKDGKIATLGFGQEWMDVYNTLSPSGVNVVGGRLPGPGVGGVTLGGGYSWKTNQYGMTVDTVKTFHVVLPNGTITSASNHRNQDLFFALKGGLNRFGIVTSAEFYTHPQPSEVWGGFRLYLPGLASEVLNATQHFVDHNKDPRTQLILSLDATALGVSSLPILFHDGPNKPADFNVFDRLLTVVDNTGRKPFANLVAGFPFDLVVSARGTFASFSTTALTPRFLEAVKNEAAAIGRVSGLHSGTRVNFDLEPFANYGQYATDCAYPHADSLLPLHMFLAWTNPADDEWWYERIHQAVETLKQVGRDEGIYQDSFPEYPNYALAGTSTEKLYGTRNAARLREIRERIDPERVMDLAGGFEI</sequence>
<comment type="similarity">
    <text evidence="1">Belongs to the oxygen-dependent FAD-linked oxidoreductase family.</text>
</comment>
<proteinExistence type="inferred from homology"/>
<feature type="signal peptide" evidence="5">
    <location>
        <begin position="1"/>
        <end position="18"/>
    </location>
</feature>
<feature type="domain" description="FAD-binding PCMH-type" evidence="6">
    <location>
        <begin position="63"/>
        <end position="233"/>
    </location>
</feature>
<dbReference type="PROSITE" id="PS51387">
    <property type="entry name" value="FAD_PCMH"/>
    <property type="match status" value="1"/>
</dbReference>
<keyword evidence="3" id="KW-0274">FAD</keyword>
<dbReference type="InterPro" id="IPR016166">
    <property type="entry name" value="FAD-bd_PCMH"/>
</dbReference>
<dbReference type="InterPro" id="IPR006094">
    <property type="entry name" value="Oxid_FAD_bind_N"/>
</dbReference>
<evidence type="ECO:0000256" key="4">
    <source>
        <dbReference type="ARBA" id="ARBA00023002"/>
    </source>
</evidence>
<protein>
    <submittedName>
        <fullName evidence="7">Bifunctional solanapyrone synthase</fullName>
    </submittedName>
</protein>
<dbReference type="GO" id="GO:0071949">
    <property type="term" value="F:FAD binding"/>
    <property type="evidence" value="ECO:0007669"/>
    <property type="project" value="InterPro"/>
</dbReference>
<dbReference type="Gene3D" id="3.40.462.20">
    <property type="match status" value="1"/>
</dbReference>
<gene>
    <name evidence="7" type="ORF">C8A05DRAFT_44701</name>
</gene>
<dbReference type="SUPFAM" id="SSF56176">
    <property type="entry name" value="FAD-binding/transporter-associated domain-like"/>
    <property type="match status" value="1"/>
</dbReference>
<reference evidence="7" key="1">
    <citation type="journal article" date="2023" name="Mol. Phylogenet. Evol.">
        <title>Genome-scale phylogeny and comparative genomics of the fungal order Sordariales.</title>
        <authorList>
            <person name="Hensen N."/>
            <person name="Bonometti L."/>
            <person name="Westerberg I."/>
            <person name="Brannstrom I.O."/>
            <person name="Guillou S."/>
            <person name="Cros-Aarteil S."/>
            <person name="Calhoun S."/>
            <person name="Haridas S."/>
            <person name="Kuo A."/>
            <person name="Mondo S."/>
            <person name="Pangilinan J."/>
            <person name="Riley R."/>
            <person name="LaButti K."/>
            <person name="Andreopoulos B."/>
            <person name="Lipzen A."/>
            <person name="Chen C."/>
            <person name="Yan M."/>
            <person name="Daum C."/>
            <person name="Ng V."/>
            <person name="Clum A."/>
            <person name="Steindorff A."/>
            <person name="Ohm R.A."/>
            <person name="Martin F."/>
            <person name="Silar P."/>
            <person name="Natvig D.O."/>
            <person name="Lalanne C."/>
            <person name="Gautier V."/>
            <person name="Ament-Velasquez S.L."/>
            <person name="Kruys A."/>
            <person name="Hutchinson M.I."/>
            <person name="Powell A.J."/>
            <person name="Barry K."/>
            <person name="Miller A.N."/>
            <person name="Grigoriev I.V."/>
            <person name="Debuchy R."/>
            <person name="Gladieux P."/>
            <person name="Hiltunen Thoren M."/>
            <person name="Johannesson H."/>
        </authorList>
    </citation>
    <scope>NUCLEOTIDE SEQUENCE</scope>
    <source>
        <strain evidence="7">CBS 103.79</strain>
    </source>
</reference>
<evidence type="ECO:0000256" key="5">
    <source>
        <dbReference type="SAM" id="SignalP"/>
    </source>
</evidence>
<dbReference type="EMBL" id="MU855560">
    <property type="protein sequence ID" value="KAK3901720.1"/>
    <property type="molecule type" value="Genomic_DNA"/>
</dbReference>
<evidence type="ECO:0000259" key="6">
    <source>
        <dbReference type="PROSITE" id="PS51387"/>
    </source>
</evidence>
<dbReference type="PANTHER" id="PTHR42973:SF13">
    <property type="entry name" value="FAD-BINDING PCMH-TYPE DOMAIN-CONTAINING PROTEIN"/>
    <property type="match status" value="1"/>
</dbReference>
<reference evidence="7" key="2">
    <citation type="submission" date="2023-05" db="EMBL/GenBank/DDBJ databases">
        <authorList>
            <consortium name="Lawrence Berkeley National Laboratory"/>
            <person name="Steindorff A."/>
            <person name="Hensen N."/>
            <person name="Bonometti L."/>
            <person name="Westerberg I."/>
            <person name="Brannstrom I.O."/>
            <person name="Guillou S."/>
            <person name="Cros-Aarteil S."/>
            <person name="Calhoun S."/>
            <person name="Haridas S."/>
            <person name="Kuo A."/>
            <person name="Mondo S."/>
            <person name="Pangilinan J."/>
            <person name="Riley R."/>
            <person name="Labutti K."/>
            <person name="Andreopoulos B."/>
            <person name="Lipzen A."/>
            <person name="Chen C."/>
            <person name="Yanf M."/>
            <person name="Daum C."/>
            <person name="Ng V."/>
            <person name="Clum A."/>
            <person name="Ohm R."/>
            <person name="Martin F."/>
            <person name="Silar P."/>
            <person name="Natvig D."/>
            <person name="Lalanne C."/>
            <person name="Gautier V."/>
            <person name="Ament-Velasquez S.L."/>
            <person name="Kruys A."/>
            <person name="Hutchinson M.I."/>
            <person name="Powell A.J."/>
            <person name="Barry K."/>
            <person name="Miller A.N."/>
            <person name="Grigoriev I.V."/>
            <person name="Debuchy R."/>
            <person name="Gladieux P."/>
            <person name="Thoren M.H."/>
            <person name="Johannesson H."/>
        </authorList>
    </citation>
    <scope>NUCLEOTIDE SEQUENCE</scope>
    <source>
        <strain evidence="7">CBS 103.79</strain>
    </source>
</reference>
<evidence type="ECO:0000256" key="3">
    <source>
        <dbReference type="ARBA" id="ARBA00022827"/>
    </source>
</evidence>
<evidence type="ECO:0000313" key="7">
    <source>
        <dbReference type="EMBL" id="KAK3901720.1"/>
    </source>
</evidence>
<accession>A0AAN6MIV8</accession>
<feature type="chain" id="PRO_5042959292" evidence="5">
    <location>
        <begin position="19"/>
        <end position="484"/>
    </location>
</feature>
<dbReference type="Proteomes" id="UP001303889">
    <property type="component" value="Unassembled WGS sequence"/>
</dbReference>
<dbReference type="Pfam" id="PF01565">
    <property type="entry name" value="FAD_binding_4"/>
    <property type="match status" value="1"/>
</dbReference>
<evidence type="ECO:0000313" key="8">
    <source>
        <dbReference type="Proteomes" id="UP001303889"/>
    </source>
</evidence>
<keyword evidence="5" id="KW-0732">Signal</keyword>
<evidence type="ECO:0000256" key="2">
    <source>
        <dbReference type="ARBA" id="ARBA00022630"/>
    </source>
</evidence>
<dbReference type="AlphaFoldDB" id="A0AAN6MIV8"/>
<name>A0AAN6MIV8_9PEZI</name>
<keyword evidence="4" id="KW-0560">Oxidoreductase</keyword>
<dbReference type="PANTHER" id="PTHR42973">
    <property type="entry name" value="BINDING OXIDOREDUCTASE, PUTATIVE (AFU_ORTHOLOGUE AFUA_1G17690)-RELATED"/>
    <property type="match status" value="1"/>
</dbReference>
<dbReference type="InterPro" id="IPR016169">
    <property type="entry name" value="FAD-bd_PCMH_sub2"/>
</dbReference>
<dbReference type="InterPro" id="IPR036318">
    <property type="entry name" value="FAD-bd_PCMH-like_sf"/>
</dbReference>